<comment type="caution">
    <text evidence="2">The sequence shown here is derived from an EMBL/GenBank/DDBJ whole genome shotgun (WGS) entry which is preliminary data.</text>
</comment>
<evidence type="ECO:0000313" key="2">
    <source>
        <dbReference type="EMBL" id="KAH7162162.1"/>
    </source>
</evidence>
<organism evidence="2 3">
    <name type="scientific">Dactylonectria estremocensis</name>
    <dbReference type="NCBI Taxonomy" id="1079267"/>
    <lineage>
        <taxon>Eukaryota</taxon>
        <taxon>Fungi</taxon>
        <taxon>Dikarya</taxon>
        <taxon>Ascomycota</taxon>
        <taxon>Pezizomycotina</taxon>
        <taxon>Sordariomycetes</taxon>
        <taxon>Hypocreomycetidae</taxon>
        <taxon>Hypocreales</taxon>
        <taxon>Nectriaceae</taxon>
        <taxon>Dactylonectria</taxon>
    </lineage>
</organism>
<accession>A0A9P9FHV9</accession>
<feature type="compositionally biased region" description="Acidic residues" evidence="1">
    <location>
        <begin position="77"/>
        <end position="88"/>
    </location>
</feature>
<dbReference type="OrthoDB" id="10642881at2759"/>
<feature type="region of interest" description="Disordered" evidence="1">
    <location>
        <begin position="1"/>
        <end position="98"/>
    </location>
</feature>
<dbReference type="Proteomes" id="UP000717696">
    <property type="component" value="Unassembled WGS sequence"/>
</dbReference>
<feature type="region of interest" description="Disordered" evidence="1">
    <location>
        <begin position="168"/>
        <end position="212"/>
    </location>
</feature>
<evidence type="ECO:0000256" key="1">
    <source>
        <dbReference type="SAM" id="MobiDB-lite"/>
    </source>
</evidence>
<keyword evidence="3" id="KW-1185">Reference proteome</keyword>
<protein>
    <submittedName>
        <fullName evidence="2">Uncharacterized protein</fullName>
    </submittedName>
</protein>
<proteinExistence type="predicted"/>
<gene>
    <name evidence="2" type="ORF">B0J13DRAFT_517443</name>
</gene>
<dbReference type="EMBL" id="JAGMUU010000001">
    <property type="protein sequence ID" value="KAH7162162.1"/>
    <property type="molecule type" value="Genomic_DNA"/>
</dbReference>
<feature type="compositionally biased region" description="Basic and acidic residues" evidence="1">
    <location>
        <begin position="198"/>
        <end position="212"/>
    </location>
</feature>
<evidence type="ECO:0000313" key="3">
    <source>
        <dbReference type="Proteomes" id="UP000717696"/>
    </source>
</evidence>
<feature type="compositionally biased region" description="Basic and acidic residues" evidence="1">
    <location>
        <begin position="36"/>
        <end position="47"/>
    </location>
</feature>
<dbReference type="AlphaFoldDB" id="A0A9P9FHV9"/>
<sequence>MPWGSEGLSKDSEGPQTDIDNAKRRLHPVQPTLKPLDTKDQDEDIKGSKSACHMPKPLLPARLPPNVVVPLRKGDNISEDEGVEGFDDGSEKPNRFGLILPKSKSLGKKCRDEITKGFRAGNDEVLDIDPLKMPIFQPVEINPPKEVTQRLNNDTKLSRPFSLPSLVTHQFREKFRKTTKKGRDEDAKSTQNPNVGKVQDKKNKGQDKSTKG</sequence>
<name>A0A9P9FHV9_9HYPO</name>
<reference evidence="2" key="1">
    <citation type="journal article" date="2021" name="Nat. Commun.">
        <title>Genetic determinants of endophytism in the Arabidopsis root mycobiome.</title>
        <authorList>
            <person name="Mesny F."/>
            <person name="Miyauchi S."/>
            <person name="Thiergart T."/>
            <person name="Pickel B."/>
            <person name="Atanasova L."/>
            <person name="Karlsson M."/>
            <person name="Huettel B."/>
            <person name="Barry K.W."/>
            <person name="Haridas S."/>
            <person name="Chen C."/>
            <person name="Bauer D."/>
            <person name="Andreopoulos W."/>
            <person name="Pangilinan J."/>
            <person name="LaButti K."/>
            <person name="Riley R."/>
            <person name="Lipzen A."/>
            <person name="Clum A."/>
            <person name="Drula E."/>
            <person name="Henrissat B."/>
            <person name="Kohler A."/>
            <person name="Grigoriev I.V."/>
            <person name="Martin F.M."/>
            <person name="Hacquard S."/>
        </authorList>
    </citation>
    <scope>NUCLEOTIDE SEQUENCE</scope>
    <source>
        <strain evidence="2">MPI-CAGE-AT-0021</strain>
    </source>
</reference>